<evidence type="ECO:0000313" key="2">
    <source>
        <dbReference type="EMBL" id="VDM84005.1"/>
    </source>
</evidence>
<gene>
    <name evidence="2" type="ORF">SVUK_LOCUS19003</name>
</gene>
<evidence type="ECO:0000256" key="1">
    <source>
        <dbReference type="SAM" id="Phobius"/>
    </source>
</evidence>
<organism evidence="2 3">
    <name type="scientific">Strongylus vulgaris</name>
    <name type="common">Blood worm</name>
    <dbReference type="NCBI Taxonomy" id="40348"/>
    <lineage>
        <taxon>Eukaryota</taxon>
        <taxon>Metazoa</taxon>
        <taxon>Ecdysozoa</taxon>
        <taxon>Nematoda</taxon>
        <taxon>Chromadorea</taxon>
        <taxon>Rhabditida</taxon>
        <taxon>Rhabditina</taxon>
        <taxon>Rhabditomorpha</taxon>
        <taxon>Strongyloidea</taxon>
        <taxon>Strongylidae</taxon>
        <taxon>Strongylus</taxon>
    </lineage>
</organism>
<keyword evidence="3" id="KW-1185">Reference proteome</keyword>
<keyword evidence="1" id="KW-0472">Membrane</keyword>
<dbReference type="EMBL" id="UYYB01126855">
    <property type="protein sequence ID" value="VDM84005.1"/>
    <property type="molecule type" value="Genomic_DNA"/>
</dbReference>
<feature type="transmembrane region" description="Helical" evidence="1">
    <location>
        <begin position="21"/>
        <end position="40"/>
    </location>
</feature>
<protein>
    <submittedName>
        <fullName evidence="2">Uncharacterized protein</fullName>
    </submittedName>
</protein>
<dbReference type="AlphaFoldDB" id="A0A3P7LND8"/>
<reference evidence="2 3" key="1">
    <citation type="submission" date="2018-11" db="EMBL/GenBank/DDBJ databases">
        <authorList>
            <consortium name="Pathogen Informatics"/>
        </authorList>
    </citation>
    <scope>NUCLEOTIDE SEQUENCE [LARGE SCALE GENOMIC DNA]</scope>
</reference>
<dbReference type="Proteomes" id="UP000270094">
    <property type="component" value="Unassembled WGS sequence"/>
</dbReference>
<sequence length="91" mass="10755">MFRWTVSPRWTGLTRYRLAWIWMRSPVSVSAVLFFSFFFFASTTQWGSSQSISYFCPLDRFSFVQLVVGWRLADDPFKRIAMVVADLTDKH</sequence>
<evidence type="ECO:0000313" key="3">
    <source>
        <dbReference type="Proteomes" id="UP000270094"/>
    </source>
</evidence>
<keyword evidence="1" id="KW-1133">Transmembrane helix</keyword>
<accession>A0A3P7LND8</accession>
<proteinExistence type="predicted"/>
<name>A0A3P7LND8_STRVU</name>
<keyword evidence="1" id="KW-0812">Transmembrane</keyword>